<evidence type="ECO:0000313" key="1">
    <source>
        <dbReference type="EMBL" id="KAG7089711.1"/>
    </source>
</evidence>
<keyword evidence="2" id="KW-1185">Reference proteome</keyword>
<accession>A0A9P7RTX4</accession>
<organism evidence="1 2">
    <name type="scientific">Marasmius oreades</name>
    <name type="common">fairy-ring Marasmius</name>
    <dbReference type="NCBI Taxonomy" id="181124"/>
    <lineage>
        <taxon>Eukaryota</taxon>
        <taxon>Fungi</taxon>
        <taxon>Dikarya</taxon>
        <taxon>Basidiomycota</taxon>
        <taxon>Agaricomycotina</taxon>
        <taxon>Agaricomycetes</taxon>
        <taxon>Agaricomycetidae</taxon>
        <taxon>Agaricales</taxon>
        <taxon>Marasmiineae</taxon>
        <taxon>Marasmiaceae</taxon>
        <taxon>Marasmius</taxon>
    </lineage>
</organism>
<sequence length="532" mass="62063">MGCNQNKPNPPISTYAEVLKRLWNRRHLTEKEILRRLVTRHIDTEKYGLGLTKFREARLTLGLKGTRQQGKSFYSFEYPHVDKILAHTVDTISDAMVVLRQHYPKAGRDEMVNLLFHEKKMRVAKSVVTAWFDQWEPDLVREWKHARLRHKHFWAAGGNDLWCIDQHDKWKKFGLGLHTGVDPFIGQIKWLKRLCDSLDIHALSFKVIPDPRTSVLPRGIPISDPHLIQTLKAPYNIDGSMKRRTFLQRRFTPGFEDILDVPSCIPDIHYDRSNPLQYNIFKWLFIPWLQAELDGWSEHYNRKRKRYQKDKILPQGGSPDDMEEYPEEYGFVNFKIPIDSTTPYLQEAENLWAPRDHEVFELVPKDFAVLIEHVYVHILNKPELTRENVWSVYMDILECLEQLPTVKELPLSGYNEDDEDYSLNTGDKEMIAHLGPELQNLQQLLVDQDEYYMGGVNSGLGAEGDIMGDESVLDVYCDFSSDEERNTGDDLYNAHLDNDSGSEVAHLIVQHSDIDIYCNNKPRNMYFIYVSN</sequence>
<name>A0A9P7RTX4_9AGAR</name>
<dbReference type="OrthoDB" id="5946233at2759"/>
<dbReference type="EMBL" id="CM032187">
    <property type="protein sequence ID" value="KAG7089711.1"/>
    <property type="molecule type" value="Genomic_DNA"/>
</dbReference>
<dbReference type="KEGG" id="more:E1B28_011366"/>
<gene>
    <name evidence="1" type="ORF">E1B28_011366</name>
</gene>
<dbReference type="RefSeq" id="XP_043006181.1">
    <property type="nucleotide sequence ID" value="XM_043156395.1"/>
</dbReference>
<dbReference type="GeneID" id="66080441"/>
<evidence type="ECO:0000313" key="2">
    <source>
        <dbReference type="Proteomes" id="UP001049176"/>
    </source>
</evidence>
<comment type="caution">
    <text evidence="1">The sequence shown here is derived from an EMBL/GenBank/DDBJ whole genome shotgun (WGS) entry which is preliminary data.</text>
</comment>
<reference evidence="1" key="1">
    <citation type="journal article" date="2021" name="Genome Biol. Evol.">
        <title>The assembled and annotated genome of the fairy-ring fungus Marasmius oreades.</title>
        <authorList>
            <person name="Hiltunen M."/>
            <person name="Ament-Velasquez S.L."/>
            <person name="Johannesson H."/>
        </authorList>
    </citation>
    <scope>NUCLEOTIDE SEQUENCE</scope>
    <source>
        <strain evidence="1">03SP1</strain>
    </source>
</reference>
<protein>
    <submittedName>
        <fullName evidence="1">Uncharacterized protein</fullName>
    </submittedName>
</protein>
<dbReference type="Proteomes" id="UP001049176">
    <property type="component" value="Chromosome 7"/>
</dbReference>
<dbReference type="AlphaFoldDB" id="A0A9P7RTX4"/>
<proteinExistence type="predicted"/>